<dbReference type="RefSeq" id="WP_199017905.1">
    <property type="nucleotide sequence ID" value="NZ_JAELUP010000007.1"/>
</dbReference>
<reference evidence="2" key="1">
    <citation type="submission" date="2020-12" db="EMBL/GenBank/DDBJ databases">
        <authorList>
            <person name="Huq M.A."/>
        </authorList>
    </citation>
    <scope>NUCLEOTIDE SEQUENCE</scope>
    <source>
        <strain evidence="2">MAHUQ-46</strain>
    </source>
</reference>
<dbReference type="InterPro" id="IPR007138">
    <property type="entry name" value="ABM_dom"/>
</dbReference>
<evidence type="ECO:0000313" key="2">
    <source>
        <dbReference type="EMBL" id="MBJ6360381.1"/>
    </source>
</evidence>
<dbReference type="Pfam" id="PF03992">
    <property type="entry name" value="ABM"/>
    <property type="match status" value="1"/>
</dbReference>
<keyword evidence="3" id="KW-1185">Reference proteome</keyword>
<sequence length="105" mass="12219">MILEVAILIVQPGKSSDFESQFRKAARLIASTRGYISHDLQKCVEVRDKYLLIVQWESIKAHSVGFKTSPLYEEWKAMLEPYFEEPPLEEHYIRIRPVNDTSPLP</sequence>
<keyword evidence="2" id="KW-0560">Oxidoreductase</keyword>
<keyword evidence="2" id="KW-0503">Monooxygenase</keyword>
<comment type="caution">
    <text evidence="2">The sequence shown here is derived from an EMBL/GenBank/DDBJ whole genome shotgun (WGS) entry which is preliminary data.</text>
</comment>
<dbReference type="SUPFAM" id="SSF54909">
    <property type="entry name" value="Dimeric alpha+beta barrel"/>
    <property type="match status" value="1"/>
</dbReference>
<evidence type="ECO:0000313" key="3">
    <source>
        <dbReference type="Proteomes" id="UP000640274"/>
    </source>
</evidence>
<dbReference type="Proteomes" id="UP000640274">
    <property type="component" value="Unassembled WGS sequence"/>
</dbReference>
<dbReference type="GO" id="GO:0004497">
    <property type="term" value="F:monooxygenase activity"/>
    <property type="evidence" value="ECO:0007669"/>
    <property type="project" value="UniProtKB-KW"/>
</dbReference>
<organism evidence="2 3">
    <name type="scientific">Paenibacillus roseus</name>
    <dbReference type="NCBI Taxonomy" id="2798579"/>
    <lineage>
        <taxon>Bacteria</taxon>
        <taxon>Bacillati</taxon>
        <taxon>Bacillota</taxon>
        <taxon>Bacilli</taxon>
        <taxon>Bacillales</taxon>
        <taxon>Paenibacillaceae</taxon>
        <taxon>Paenibacillus</taxon>
    </lineage>
</organism>
<dbReference type="AlphaFoldDB" id="A0A934J3Y1"/>
<evidence type="ECO:0000259" key="1">
    <source>
        <dbReference type="PROSITE" id="PS51725"/>
    </source>
</evidence>
<accession>A0A934J3Y1</accession>
<protein>
    <submittedName>
        <fullName evidence="2">Antibiotic biosynthesis monooxygenase</fullName>
    </submittedName>
</protein>
<feature type="domain" description="ABM" evidence="1">
    <location>
        <begin position="2"/>
        <end position="93"/>
    </location>
</feature>
<name>A0A934J3Y1_9BACL</name>
<proteinExistence type="predicted"/>
<gene>
    <name evidence="2" type="ORF">JFN88_03470</name>
</gene>
<dbReference type="PROSITE" id="PS51725">
    <property type="entry name" value="ABM"/>
    <property type="match status" value="1"/>
</dbReference>
<dbReference type="Gene3D" id="3.30.70.100">
    <property type="match status" value="1"/>
</dbReference>
<dbReference type="InterPro" id="IPR011008">
    <property type="entry name" value="Dimeric_a/b-barrel"/>
</dbReference>
<dbReference type="EMBL" id="JAELUP010000007">
    <property type="protein sequence ID" value="MBJ6360381.1"/>
    <property type="molecule type" value="Genomic_DNA"/>
</dbReference>